<gene>
    <name evidence="1" type="ORF">KGM_206686A</name>
</gene>
<name>A0A212FN40_DANPL</name>
<sequence length="14" mass="1497">MSNDLDSRGVSGCR</sequence>
<dbReference type="EMBL" id="AGBW02007181">
    <property type="protein sequence ID" value="OWR55162.1"/>
    <property type="molecule type" value="Genomic_DNA"/>
</dbReference>
<organism evidence="1 2">
    <name type="scientific">Danaus plexippus plexippus</name>
    <dbReference type="NCBI Taxonomy" id="278856"/>
    <lineage>
        <taxon>Eukaryota</taxon>
        <taxon>Metazoa</taxon>
        <taxon>Ecdysozoa</taxon>
        <taxon>Arthropoda</taxon>
        <taxon>Hexapoda</taxon>
        <taxon>Insecta</taxon>
        <taxon>Pterygota</taxon>
        <taxon>Neoptera</taxon>
        <taxon>Endopterygota</taxon>
        <taxon>Lepidoptera</taxon>
        <taxon>Glossata</taxon>
        <taxon>Ditrysia</taxon>
        <taxon>Papilionoidea</taxon>
        <taxon>Nymphalidae</taxon>
        <taxon>Danainae</taxon>
        <taxon>Danaini</taxon>
        <taxon>Danaina</taxon>
        <taxon>Danaus</taxon>
        <taxon>Danaus</taxon>
    </lineage>
</organism>
<dbReference type="KEGG" id="dpl:KGM_206686A"/>
<comment type="caution">
    <text evidence="1">The sequence shown here is derived from an EMBL/GenBank/DDBJ whole genome shotgun (WGS) entry which is preliminary data.</text>
</comment>
<evidence type="ECO:0000313" key="1">
    <source>
        <dbReference type="EMBL" id="OWR55162.1"/>
    </source>
</evidence>
<proteinExistence type="predicted"/>
<dbReference type="InParanoid" id="A0A212FN40"/>
<accession>A0A212FN40</accession>
<feature type="non-terminal residue" evidence="1">
    <location>
        <position position="14"/>
    </location>
</feature>
<protein>
    <submittedName>
        <fullName evidence="1">Uncharacterized protein</fullName>
    </submittedName>
</protein>
<evidence type="ECO:0000313" key="2">
    <source>
        <dbReference type="Proteomes" id="UP000007151"/>
    </source>
</evidence>
<reference evidence="1 2" key="1">
    <citation type="journal article" date="2011" name="Cell">
        <title>The monarch butterfly genome yields insights into long-distance migration.</title>
        <authorList>
            <person name="Zhan S."/>
            <person name="Merlin C."/>
            <person name="Boore J.L."/>
            <person name="Reppert S.M."/>
        </authorList>
    </citation>
    <scope>NUCLEOTIDE SEQUENCE [LARGE SCALE GENOMIC DNA]</scope>
    <source>
        <strain evidence="1">F-2</strain>
    </source>
</reference>
<keyword evidence="2" id="KW-1185">Reference proteome</keyword>
<dbReference type="Proteomes" id="UP000007151">
    <property type="component" value="Unassembled WGS sequence"/>
</dbReference>